<keyword evidence="3 5" id="KW-0547">Nucleotide-binding</keyword>
<organism evidence="6 7">
    <name type="scientific">Ramlibacter aquaticus</name>
    <dbReference type="NCBI Taxonomy" id="2780094"/>
    <lineage>
        <taxon>Bacteria</taxon>
        <taxon>Pseudomonadati</taxon>
        <taxon>Pseudomonadota</taxon>
        <taxon>Betaproteobacteria</taxon>
        <taxon>Burkholderiales</taxon>
        <taxon>Comamonadaceae</taxon>
        <taxon>Ramlibacter</taxon>
    </lineage>
</organism>
<comment type="similarity">
    <text evidence="5">Belongs to the CitG/MdcB family.</text>
</comment>
<keyword evidence="7" id="KW-1185">Reference proteome</keyword>
<dbReference type="EMBL" id="JADDOJ010000076">
    <property type="protein sequence ID" value="MBE7942048.1"/>
    <property type="molecule type" value="Genomic_DNA"/>
</dbReference>
<accession>A0ABR9SIB4</accession>
<dbReference type="PANTHER" id="PTHR30201:SF2">
    <property type="entry name" value="2-(5''-TRIPHOSPHORIBOSYL)-3'-DEPHOSPHOCOENZYME-A SYNTHASE"/>
    <property type="match status" value="1"/>
</dbReference>
<dbReference type="InterPro" id="IPR017555">
    <property type="entry name" value="TriPribosyl-deP-CoA_syn"/>
</dbReference>
<evidence type="ECO:0000256" key="3">
    <source>
        <dbReference type="ARBA" id="ARBA00022741"/>
    </source>
</evidence>
<evidence type="ECO:0000256" key="2">
    <source>
        <dbReference type="ARBA" id="ARBA00022679"/>
    </source>
</evidence>
<evidence type="ECO:0000313" key="7">
    <source>
        <dbReference type="Proteomes" id="UP000715965"/>
    </source>
</evidence>
<dbReference type="NCBIfam" id="TIGR03132">
    <property type="entry name" value="malonate_mdcB"/>
    <property type="match status" value="1"/>
</dbReference>
<comment type="function">
    <text evidence="5">Involved in the formation of 2-(5''-phosphoribosyl)-3'-dephosphocoenzyme-A, the prosthetic group of the acyl-carrier protein of the malonate decarboxylase.</text>
</comment>
<dbReference type="GO" id="GO:0016757">
    <property type="term" value="F:glycosyltransferase activity"/>
    <property type="evidence" value="ECO:0007669"/>
    <property type="project" value="UniProtKB-KW"/>
</dbReference>
<evidence type="ECO:0000313" key="6">
    <source>
        <dbReference type="EMBL" id="MBE7942048.1"/>
    </source>
</evidence>
<dbReference type="EC" id="2.4.2.52" evidence="5"/>
<evidence type="ECO:0000256" key="5">
    <source>
        <dbReference type="HAMAP-Rule" id="MF_01883"/>
    </source>
</evidence>
<reference evidence="6 7" key="1">
    <citation type="submission" date="2020-10" db="EMBL/GenBank/DDBJ databases">
        <title>Draft genome of Ramlibacter aquaticus LMG 30558.</title>
        <authorList>
            <person name="Props R."/>
        </authorList>
    </citation>
    <scope>NUCLEOTIDE SEQUENCE [LARGE SCALE GENOMIC DNA]</scope>
    <source>
        <strain evidence="6 7">LMG 30558</strain>
    </source>
</reference>
<dbReference type="Gene3D" id="1.10.4200.10">
    <property type="entry name" value="Triphosphoribosyl-dephospho-CoA protein"/>
    <property type="match status" value="1"/>
</dbReference>
<evidence type="ECO:0000256" key="4">
    <source>
        <dbReference type="ARBA" id="ARBA00022840"/>
    </source>
</evidence>
<sequence>MGDVPARPVPPGGVALAPGRPGAASADADAAAGAFPAPRELGRLATLALYHELALAPKPGLVSFADTGSHADMDASTFMRSLFALRSYFPAIAQAGAHGASMDALQALGLQAEARMMTATGGTNTHRGAIFTLGLLCAAAGRAGARQAPRTPQAVQDALLEGWGEALALRARRAAALPPVSKGQRVAQALGLRSAGEEAALGFPVLFGSTLPALREARRALGSGEAALVHALMATIAVLDDTNLAHRGGAAGLAFAQDEARAFMTAGGALQAGWRARAWALHHRFVARRLSPGGAADLLGCAWWLDRVCAP</sequence>
<gene>
    <name evidence="5 6" type="primary">mdcB</name>
    <name evidence="6" type="ORF">IM725_15840</name>
</gene>
<keyword evidence="4 5" id="KW-0067">ATP-binding</keyword>
<keyword evidence="2 5" id="KW-0808">Transferase</keyword>
<comment type="catalytic activity">
    <reaction evidence="1 5">
        <text>3'-dephospho-CoA + ATP = 2'-(5''-triphospho-alpha-D-ribosyl)-3'-dephospho-CoA + adenine</text>
        <dbReference type="Rhea" id="RHEA:15117"/>
        <dbReference type="ChEBI" id="CHEBI:16708"/>
        <dbReference type="ChEBI" id="CHEBI:30616"/>
        <dbReference type="ChEBI" id="CHEBI:57328"/>
        <dbReference type="ChEBI" id="CHEBI:61378"/>
        <dbReference type="EC" id="2.4.2.52"/>
    </reaction>
</comment>
<dbReference type="PANTHER" id="PTHR30201">
    <property type="entry name" value="TRIPHOSPHORIBOSYL-DEPHOSPHO-COA SYNTHASE"/>
    <property type="match status" value="1"/>
</dbReference>
<proteinExistence type="inferred from homology"/>
<protein>
    <recommendedName>
        <fullName evidence="5">Probable 2-(5''-triphosphoribosyl)-3'-dephosphocoenzyme-A synthase</fullName>
        <shortName evidence="5">2-(5''-triphosphoribosyl)-3'-dephospho-CoA synthase</shortName>
        <ecNumber evidence="5">2.4.2.52</ecNumber>
    </recommendedName>
</protein>
<dbReference type="Pfam" id="PF01874">
    <property type="entry name" value="CitG"/>
    <property type="match status" value="1"/>
</dbReference>
<dbReference type="Proteomes" id="UP000715965">
    <property type="component" value="Unassembled WGS sequence"/>
</dbReference>
<dbReference type="InterPro" id="IPR002736">
    <property type="entry name" value="CitG"/>
</dbReference>
<dbReference type="GO" id="GO:0046917">
    <property type="term" value="F:triphosphoribosyl-dephospho-CoA synthase activity"/>
    <property type="evidence" value="ECO:0007669"/>
    <property type="project" value="UniProtKB-EC"/>
</dbReference>
<comment type="caution">
    <text evidence="6">The sequence shown here is derived from an EMBL/GenBank/DDBJ whole genome shotgun (WGS) entry which is preliminary data.</text>
</comment>
<dbReference type="HAMAP" id="MF_01883">
    <property type="entry name" value="MdcB"/>
    <property type="match status" value="1"/>
</dbReference>
<name>A0ABR9SIB4_9BURK</name>
<keyword evidence="6" id="KW-0328">Glycosyltransferase</keyword>
<evidence type="ECO:0000256" key="1">
    <source>
        <dbReference type="ARBA" id="ARBA00001210"/>
    </source>
</evidence>